<dbReference type="OrthoDB" id="9785276at2"/>
<dbReference type="Pfam" id="PF00732">
    <property type="entry name" value="GMC_oxred_N"/>
    <property type="match status" value="1"/>
</dbReference>
<evidence type="ECO:0000256" key="5">
    <source>
        <dbReference type="PIRSR" id="PIRSR000137-2"/>
    </source>
</evidence>
<dbReference type="EMBL" id="FZOY01000008">
    <property type="protein sequence ID" value="SNT22491.1"/>
    <property type="molecule type" value="Genomic_DNA"/>
</dbReference>
<dbReference type="Gene3D" id="3.50.50.60">
    <property type="entry name" value="FAD/NAD(P)-binding domain"/>
    <property type="match status" value="1"/>
</dbReference>
<feature type="binding site" evidence="5">
    <location>
        <position position="223"/>
    </location>
    <ligand>
        <name>FAD</name>
        <dbReference type="ChEBI" id="CHEBI:57692"/>
    </ligand>
</feature>
<evidence type="ECO:0000313" key="7">
    <source>
        <dbReference type="EMBL" id="SNT22491.1"/>
    </source>
</evidence>
<evidence type="ECO:0000256" key="2">
    <source>
        <dbReference type="ARBA" id="ARBA00010790"/>
    </source>
</evidence>
<dbReference type="AlphaFoldDB" id="A0A239KW85"/>
<dbReference type="SUPFAM" id="SSF51905">
    <property type="entry name" value="FAD/NAD(P)-binding domain"/>
    <property type="match status" value="1"/>
</dbReference>
<dbReference type="InterPro" id="IPR036188">
    <property type="entry name" value="FAD/NAD-bd_sf"/>
</dbReference>
<proteinExistence type="inferred from homology"/>
<evidence type="ECO:0000313" key="8">
    <source>
        <dbReference type="Proteomes" id="UP000198426"/>
    </source>
</evidence>
<dbReference type="InterPro" id="IPR000172">
    <property type="entry name" value="GMC_OxRdtase_N"/>
</dbReference>
<dbReference type="GO" id="GO:0016614">
    <property type="term" value="F:oxidoreductase activity, acting on CH-OH group of donors"/>
    <property type="evidence" value="ECO:0007669"/>
    <property type="project" value="InterPro"/>
</dbReference>
<dbReference type="InterPro" id="IPR012132">
    <property type="entry name" value="GMC_OxRdtase"/>
</dbReference>
<dbReference type="RefSeq" id="WP_089234577.1">
    <property type="nucleotide sequence ID" value="NZ_FZOY01000008.1"/>
</dbReference>
<dbReference type="PIRSF" id="PIRSF000137">
    <property type="entry name" value="Alcohol_oxidase"/>
    <property type="match status" value="1"/>
</dbReference>
<comment type="cofactor">
    <cofactor evidence="1 5">
        <name>FAD</name>
        <dbReference type="ChEBI" id="CHEBI:57692"/>
    </cofactor>
</comment>
<gene>
    <name evidence="7" type="ORF">SAMN05421757_10874</name>
</gene>
<organism evidence="7 8">
    <name type="scientific">Tropicimonas sediminicola</name>
    <dbReference type="NCBI Taxonomy" id="1031541"/>
    <lineage>
        <taxon>Bacteria</taxon>
        <taxon>Pseudomonadati</taxon>
        <taxon>Pseudomonadota</taxon>
        <taxon>Alphaproteobacteria</taxon>
        <taxon>Rhodobacterales</taxon>
        <taxon>Roseobacteraceae</taxon>
        <taxon>Tropicimonas</taxon>
    </lineage>
</organism>
<evidence type="ECO:0000256" key="1">
    <source>
        <dbReference type="ARBA" id="ARBA00001974"/>
    </source>
</evidence>
<accession>A0A239KW85</accession>
<feature type="binding site" evidence="5">
    <location>
        <position position="83"/>
    </location>
    <ligand>
        <name>FAD</name>
        <dbReference type="ChEBI" id="CHEBI:57692"/>
    </ligand>
</feature>
<dbReference type="SUPFAM" id="SSF54373">
    <property type="entry name" value="FAD-linked reductases, C-terminal domain"/>
    <property type="match status" value="1"/>
</dbReference>
<dbReference type="GO" id="GO:0050660">
    <property type="term" value="F:flavin adenine dinucleotide binding"/>
    <property type="evidence" value="ECO:0007669"/>
    <property type="project" value="InterPro"/>
</dbReference>
<keyword evidence="3" id="KW-0285">Flavoprotein</keyword>
<dbReference type="Proteomes" id="UP000198426">
    <property type="component" value="Unassembled WGS sequence"/>
</dbReference>
<feature type="binding site" evidence="5">
    <location>
        <begin position="91"/>
        <end position="94"/>
    </location>
    <ligand>
        <name>FAD</name>
        <dbReference type="ChEBI" id="CHEBI:57692"/>
    </ligand>
</feature>
<keyword evidence="8" id="KW-1185">Reference proteome</keyword>
<name>A0A239KW85_9RHOB</name>
<evidence type="ECO:0000259" key="6">
    <source>
        <dbReference type="PROSITE" id="PS00624"/>
    </source>
</evidence>
<reference evidence="7 8" key="1">
    <citation type="submission" date="2017-06" db="EMBL/GenBank/DDBJ databases">
        <authorList>
            <person name="Kim H.J."/>
            <person name="Triplett B.A."/>
        </authorList>
    </citation>
    <scope>NUCLEOTIDE SEQUENCE [LARGE SCALE GENOMIC DNA]</scope>
    <source>
        <strain evidence="7 8">DSM 29339</strain>
    </source>
</reference>
<evidence type="ECO:0000256" key="3">
    <source>
        <dbReference type="ARBA" id="ARBA00022630"/>
    </source>
</evidence>
<dbReference type="Gene3D" id="3.30.560.10">
    <property type="entry name" value="Glucose Oxidase, domain 3"/>
    <property type="match status" value="1"/>
</dbReference>
<dbReference type="PROSITE" id="PS00624">
    <property type="entry name" value="GMC_OXRED_2"/>
    <property type="match status" value="1"/>
</dbReference>
<dbReference type="PANTHER" id="PTHR11552">
    <property type="entry name" value="GLUCOSE-METHANOL-CHOLINE GMC OXIDOREDUCTASE"/>
    <property type="match status" value="1"/>
</dbReference>
<keyword evidence="4 5" id="KW-0274">FAD</keyword>
<dbReference type="Pfam" id="PF05199">
    <property type="entry name" value="GMC_oxred_C"/>
    <property type="match status" value="1"/>
</dbReference>
<evidence type="ECO:0000256" key="4">
    <source>
        <dbReference type="ARBA" id="ARBA00022827"/>
    </source>
</evidence>
<sequence length="540" mass="59097">MESFDHIVVGGGASGCVIAARLASEGGARVLLLEAGYSHHHPLLDMPPGIFKMINGSKYMRYHKTVPQAHFHGRQHDIPQGHVLGGGSTVNGQVYMRGRPSDYDRWDAALRGSQDYVPWGFDDVLPSFTGMEDNNRLLNEYHGVGGPLKVSDPGYIDQLSRDWVQAVQAMGEPFNCDFCGPSQRGAGYYQFMNRDGKRSSSAYSHVEPLKKNPNLTVRLQSEVHRVLIDAGRAVGVVYADSKGSLHEVRAEGEVIVTAGALVTPKILMLSGIGPADHLREVGVDVELDLPGVGNNLIDHPEVPITAYTNGPYGYFKQGEGWRMILNGVQFKLFGSGRVCSTGVECGAFVNPIDRDAPPSIQTFCVGMVYIDRDAQHLVQDRHGMTVTTVVIQPKSRGWVRLASDNPGDMPLVHPNLLSHEDDMETMVAGQKFFCEVFSREPLASKIDRLVLPDAEARATDEGIREHCRRFVKTNYHPCATTKMGHDDDPMAVLDPRLRVRGIDGLRVCDMSAVPDIVAGNTNAPAMMIADRCADMILGAI</sequence>
<comment type="similarity">
    <text evidence="2">Belongs to the GMC oxidoreductase family.</text>
</comment>
<protein>
    <submittedName>
        <fullName evidence="7">Choline dehydrogenase</fullName>
    </submittedName>
</protein>
<feature type="domain" description="Glucose-methanol-choline oxidoreductase N-terminal" evidence="6">
    <location>
        <begin position="259"/>
        <end position="273"/>
    </location>
</feature>
<dbReference type="InterPro" id="IPR007867">
    <property type="entry name" value="GMC_OxRtase_C"/>
</dbReference>
<dbReference type="PANTHER" id="PTHR11552:SF147">
    <property type="entry name" value="CHOLINE DEHYDROGENASE, MITOCHONDRIAL"/>
    <property type="match status" value="1"/>
</dbReference>